<evidence type="ECO:0000313" key="4">
    <source>
        <dbReference type="EMBL" id="CRI38313.1"/>
    </source>
</evidence>
<evidence type="ECO:0000313" key="10">
    <source>
        <dbReference type="EMBL" id="CRI49595.1"/>
    </source>
</evidence>
<dbReference type="PATRIC" id="fig|115713.3.peg.749"/>
<dbReference type="OrthoDB" id="19209at2"/>
<reference evidence="4" key="3">
    <citation type="submission" date="2015-05" db="EMBL/GenBank/DDBJ databases">
        <authorList>
            <person name="Rattei Thomas"/>
        </authorList>
    </citation>
    <scope>NUCLEOTIDE SEQUENCE</scope>
    <source>
        <strain evidence="4">CV15</strain>
        <strain evidence="5">CWL029c</strain>
        <strain evidence="6">GiD</strain>
        <strain evidence="7">H12</strain>
        <strain evidence="8">MUL2216</strain>
        <strain evidence="9">Panola</strain>
        <strain evidence="11">PB1</strain>
        <strain evidence="10">U1271</strain>
        <strain evidence="12">UZG1</strain>
        <strain evidence="13">Wien2</strain>
        <strain evidence="14">YK41</strain>
    </source>
</reference>
<evidence type="ECO:0000313" key="13">
    <source>
        <dbReference type="EMBL" id="CRI53435.1"/>
    </source>
</evidence>
<gene>
    <name evidence="3" type="ordered locus">CP_0069</name>
    <name evidence="2" type="ordered locus">CPn_0678</name>
    <name evidence="4" type="ORF">BN1224_CV15_C_01460</name>
    <name evidence="6" type="ORF">BN1224_GiD_A_07050</name>
    <name evidence="7" type="ORF">BN1224_H12_EL_00010</name>
    <name evidence="8" type="ORF">BN1224_MUL2216_F_02270</name>
    <name evidence="9" type="ORF">BN1224_Panola_K_00010</name>
    <name evidence="11" type="ORF">BN1224_PB1_B_06930</name>
    <name evidence="10" type="ORF">BN1224_U1271_C_05350</name>
    <name evidence="12" type="ORF">BN1224_UZG1_A_07060</name>
    <name evidence="13" type="ORF">BN1224_Wien2_G_03320</name>
    <name evidence="14" type="ORF">BN1224_YK41_BR_01230</name>
    <name evidence="5" type="ORF">CWL029c_D_02130</name>
</gene>
<dbReference type="EMBL" id="AE002161">
    <property type="protein sequence ID" value="AAF37957.1"/>
    <property type="molecule type" value="Genomic_DNA"/>
</dbReference>
<dbReference type="KEGG" id="cpn:CPn_0678"/>
<accession>Q9Z7M6</accession>
<dbReference type="Proteomes" id="UP000000583">
    <property type="component" value="Chromosome"/>
</dbReference>
<evidence type="ECO:0000313" key="5">
    <source>
        <dbReference type="EMBL" id="CRI40576.1"/>
    </source>
</evidence>
<evidence type="ECO:0000313" key="16">
    <source>
        <dbReference type="Proteomes" id="UP000000801"/>
    </source>
</evidence>
<dbReference type="AlphaFoldDB" id="Q9Z7M6"/>
<reference evidence="2 16" key="1">
    <citation type="journal article" date="1999" name="Nat. Genet.">
        <title>Comparative genomes of Chlamydia pneumoniae and C. trachomatis.</title>
        <authorList>
            <person name="Kalman S."/>
            <person name="Mitchell W."/>
            <person name="Marathe R."/>
            <person name="Lammel C."/>
            <person name="Fan J."/>
            <person name="Hyman R.W."/>
            <person name="Olinger L."/>
            <person name="Grimwood J."/>
            <person name="Davis R.W."/>
            <person name="Stephens R.S."/>
        </authorList>
    </citation>
    <scope>NUCLEOTIDE SEQUENCE [LARGE SCALE GENOMIC DNA]</scope>
    <source>
        <strain evidence="2 16">CWL029</strain>
    </source>
</reference>
<dbReference type="EMBL" id="LN847244">
    <property type="protein sequence ID" value="CRI49595.1"/>
    <property type="molecule type" value="Genomic_DNA"/>
</dbReference>
<evidence type="ECO:0000313" key="14">
    <source>
        <dbReference type="EMBL" id="CRI73346.1"/>
    </source>
</evidence>
<dbReference type="EMBL" id="LN847245">
    <property type="protein sequence ID" value="CRI51851.1"/>
    <property type="molecule type" value="Genomic_DNA"/>
</dbReference>
<dbReference type="Proteomes" id="UP000000801">
    <property type="component" value="Chromosome"/>
</dbReference>
<dbReference type="EMBL" id="AE001363">
    <property type="protein sequence ID" value="AAD18817.1"/>
    <property type="molecule type" value="Genomic_DNA"/>
</dbReference>
<reference evidence="3 15" key="2">
    <citation type="journal article" date="2000" name="Nucleic Acids Res.">
        <title>Genome sequences of Chlamydia trachomatis MoPn and Chlamydia pneumoniae AR39.</title>
        <authorList>
            <person name="Read T.D."/>
            <person name="Brunham R.C."/>
            <person name="Shen C."/>
            <person name="Gill S.R."/>
            <person name="Heidelberg J.F."/>
            <person name="White O."/>
            <person name="Hickey E.K."/>
            <person name="Peterson J.D."/>
            <person name="Utterback T.R."/>
            <person name="Berry K.J."/>
            <person name="Bass S."/>
            <person name="Linher K.D."/>
            <person name="Weidman J.F."/>
            <person name="Khouri H.M."/>
            <person name="Craven B."/>
            <person name="Bowman C."/>
            <person name="Dodson R.J."/>
            <person name="Gwinn M.L."/>
            <person name="Nelson W.C."/>
            <person name="DeBoy R.T."/>
            <person name="Kolonay J.F."/>
            <person name="McClarty G."/>
            <person name="Salzberg S.L."/>
            <person name="Eisen J.A."/>
            <person name="Fraser C.M."/>
        </authorList>
    </citation>
    <scope>NUCLEOTIDE SEQUENCE [LARGE SCALE GENOMIC DNA]</scope>
    <source>
        <strain evidence="3 15">AR39</strain>
    </source>
</reference>
<dbReference type="EMBL" id="LN846999">
    <property type="protein sequence ID" value="CRI38313.1"/>
    <property type="molecule type" value="Genomic_DNA"/>
</dbReference>
<evidence type="ECO:0000313" key="2">
    <source>
        <dbReference type="EMBL" id="AAD18817.1"/>
    </source>
</evidence>
<dbReference type="PIR" id="B72049">
    <property type="entry name" value="B72049"/>
</dbReference>
<evidence type="ECO:0000313" key="9">
    <source>
        <dbReference type="EMBL" id="CRI47302.1"/>
    </source>
</evidence>
<organism evidence="15">
    <name type="scientific">Chlamydia pneumoniae</name>
    <name type="common">Chlamydophila pneumoniae</name>
    <dbReference type="NCBI Taxonomy" id="83558"/>
    <lineage>
        <taxon>Bacteria</taxon>
        <taxon>Pseudomonadati</taxon>
        <taxon>Chlamydiota</taxon>
        <taxon>Chlamydiia</taxon>
        <taxon>Chlamydiales</taxon>
        <taxon>Chlamydiaceae</taxon>
        <taxon>Chlamydia/Chlamydophila group</taxon>
        <taxon>Chlamydia</taxon>
    </lineage>
</organism>
<protein>
    <submittedName>
        <fullName evidence="3">Uncharacterized protein</fullName>
    </submittedName>
</protein>
<accession>Q7AIG1</accession>
<dbReference type="PIR" id="C86575">
    <property type="entry name" value="C86575"/>
</dbReference>
<dbReference type="HOGENOM" id="CLU_1281291_0_0_0"/>
<evidence type="ECO:0000313" key="11">
    <source>
        <dbReference type="EMBL" id="CRI50724.1"/>
    </source>
</evidence>
<accession>Q7DF36</accession>
<proteinExistence type="predicted"/>
<dbReference type="STRING" id="406984.CPK_ORF00078"/>
<dbReference type="EMBL" id="LN847227">
    <property type="protein sequence ID" value="CRI46172.1"/>
    <property type="molecule type" value="Genomic_DNA"/>
</dbReference>
<dbReference type="EMBL" id="LN849043">
    <property type="protein sequence ID" value="CRI73346.1"/>
    <property type="molecule type" value="Genomic_DNA"/>
</dbReference>
<dbReference type="EMBL" id="LN847004">
    <property type="protein sequence ID" value="CRI40576.1"/>
    <property type="molecule type" value="Genomic_DNA"/>
</dbReference>
<dbReference type="EMBL" id="LN847236">
    <property type="protein sequence ID" value="CRI47302.1"/>
    <property type="molecule type" value="Genomic_DNA"/>
</dbReference>
<dbReference type="EMBL" id="LN847191">
    <property type="protein sequence ID" value="CRI43933.1"/>
    <property type="molecule type" value="Genomic_DNA"/>
</dbReference>
<feature type="compositionally biased region" description="Polar residues" evidence="1">
    <location>
        <begin position="1"/>
        <end position="11"/>
    </location>
</feature>
<evidence type="ECO:0000313" key="7">
    <source>
        <dbReference type="EMBL" id="CRI43933.1"/>
    </source>
</evidence>
<evidence type="ECO:0000313" key="6">
    <source>
        <dbReference type="EMBL" id="CRI41704.1"/>
    </source>
</evidence>
<evidence type="ECO:0000313" key="8">
    <source>
        <dbReference type="EMBL" id="CRI46172.1"/>
    </source>
</evidence>
<sequence length="213" mass="21800">MSVNPSGNSKNDLWITGAHDQHPDVKESGVTSANLGSHRVTASGGRQGLLARIKEAVTGFFSRMSFFRSGAPRGSQQPSAPSADTVRSPLPGGDARATEGAGRNLIKKGYQPGMKVTIPQVPGGGAQRSSGSTTLKPTRPAPPPPKTGGTNAKRPATHGKGPAPQPPKTGGTNAKRAATHGKGPAPQPPKGILKQPGQSGTSGKKRVSWSDED</sequence>
<evidence type="ECO:0000313" key="15">
    <source>
        <dbReference type="Proteomes" id="UP000000583"/>
    </source>
</evidence>
<name>Q9Z7M6_CHLPN</name>
<dbReference type="RefSeq" id="WP_010883316.1">
    <property type="nucleotide sequence ID" value="NZ_CP160064.1"/>
</dbReference>
<evidence type="ECO:0000256" key="1">
    <source>
        <dbReference type="SAM" id="MobiDB-lite"/>
    </source>
</evidence>
<feature type="region of interest" description="Disordered" evidence="1">
    <location>
        <begin position="68"/>
        <end position="213"/>
    </location>
</feature>
<feature type="region of interest" description="Disordered" evidence="1">
    <location>
        <begin position="1"/>
        <end position="42"/>
    </location>
</feature>
<dbReference type="EMBL" id="LN847254">
    <property type="protein sequence ID" value="CRI53435.1"/>
    <property type="molecule type" value="Genomic_DNA"/>
</dbReference>
<evidence type="ECO:0000313" key="3">
    <source>
        <dbReference type="EMBL" id="AAF37957.1"/>
    </source>
</evidence>
<dbReference type="GeneID" id="45050729"/>
<dbReference type="KEGG" id="cpa:CP_0069"/>
<dbReference type="EMBL" id="LN847008">
    <property type="protein sequence ID" value="CRI41704.1"/>
    <property type="molecule type" value="Genomic_DNA"/>
</dbReference>
<dbReference type="EMBL" id="LN847240">
    <property type="protein sequence ID" value="CRI50724.1"/>
    <property type="molecule type" value="Genomic_DNA"/>
</dbReference>
<evidence type="ECO:0000313" key="12">
    <source>
        <dbReference type="EMBL" id="CRI51851.1"/>
    </source>
</evidence>